<keyword evidence="3" id="KW-1185">Reference proteome</keyword>
<sequence>MKHMLKSLLITAALTTSAAFATIDNFLVTEAVASPGAAQQTMLTPFDILSTAQELHALVEPDFNRLVALCGTPEATPEHKDRLKALQVHGLERVAALYELCLTSPGATPENIQEAQLGLLDIEAGRAAILLIISESR</sequence>
<dbReference type="KEGG" id="pbal:CPBP_00864"/>
<gene>
    <name evidence="2" type="ORF">CPBP_00864</name>
</gene>
<protein>
    <submittedName>
        <fullName evidence="2">Uncharacterized protein</fullName>
    </submittedName>
</protein>
<dbReference type="EMBL" id="CP054719">
    <property type="protein sequence ID" value="QOL20085.1"/>
    <property type="molecule type" value="Genomic_DNA"/>
</dbReference>
<proteinExistence type="predicted"/>
<feature type="signal peptide" evidence="1">
    <location>
        <begin position="1"/>
        <end position="21"/>
    </location>
</feature>
<evidence type="ECO:0000313" key="2">
    <source>
        <dbReference type="EMBL" id="QOL20085.1"/>
    </source>
</evidence>
<dbReference type="RefSeq" id="WP_350331640.1">
    <property type="nucleotide sequence ID" value="NZ_CP054719.1"/>
</dbReference>
<reference evidence="2 3" key="1">
    <citation type="submission" date="2020-06" db="EMBL/GenBank/DDBJ databases">
        <title>The endosymbiont of the kinetoplastid Bodo saltans is a Paracaedibacter-like alpha-proteobacterium possessing a putative toxin-antitoxin system.</title>
        <authorList>
            <person name="Midha S."/>
            <person name="Rigden D.J."/>
            <person name="Siozios S."/>
            <person name="Hurst G.D.D."/>
            <person name="Jackson A.P."/>
        </authorList>
    </citation>
    <scope>NUCLEOTIDE SEQUENCE [LARGE SCALE GENOMIC DNA]</scope>
    <source>
        <strain evidence="2">Lake Konstanz</strain>
    </source>
</reference>
<evidence type="ECO:0000313" key="3">
    <source>
        <dbReference type="Proteomes" id="UP000594001"/>
    </source>
</evidence>
<organism evidence="2 3">
    <name type="scientific">Candidatus Bodocaedibacter vickermanii</name>
    <dbReference type="NCBI Taxonomy" id="2741701"/>
    <lineage>
        <taxon>Bacteria</taxon>
        <taxon>Pseudomonadati</taxon>
        <taxon>Pseudomonadota</taxon>
        <taxon>Alphaproteobacteria</taxon>
        <taxon>Holosporales</taxon>
        <taxon>Candidatus Paracaedibacteraceae</taxon>
        <taxon>Candidatus Bodocaedibacter</taxon>
    </lineage>
</organism>
<evidence type="ECO:0000256" key="1">
    <source>
        <dbReference type="SAM" id="SignalP"/>
    </source>
</evidence>
<accession>A0A7L9RUI3</accession>
<name>A0A7L9RUI3_9PROT</name>
<keyword evidence="1" id="KW-0732">Signal</keyword>
<feature type="chain" id="PRO_5032481854" evidence="1">
    <location>
        <begin position="22"/>
        <end position="137"/>
    </location>
</feature>
<dbReference type="AlphaFoldDB" id="A0A7L9RUI3"/>
<dbReference type="Proteomes" id="UP000594001">
    <property type="component" value="Chromosome"/>
</dbReference>